<evidence type="ECO:0000256" key="1">
    <source>
        <dbReference type="SAM" id="MobiDB-lite"/>
    </source>
</evidence>
<feature type="compositionally biased region" description="Low complexity" evidence="1">
    <location>
        <begin position="572"/>
        <end position="589"/>
    </location>
</feature>
<evidence type="ECO:0000313" key="3">
    <source>
        <dbReference type="Proteomes" id="UP001152747"/>
    </source>
</evidence>
<feature type="compositionally biased region" description="Acidic residues" evidence="1">
    <location>
        <begin position="521"/>
        <end position="534"/>
    </location>
</feature>
<gene>
    <name evidence="2" type="ORF">CAMP_LOCUS12033</name>
</gene>
<feature type="compositionally biased region" description="Basic residues" evidence="1">
    <location>
        <begin position="601"/>
        <end position="615"/>
    </location>
</feature>
<protein>
    <submittedName>
        <fullName evidence="2">Uncharacterized protein</fullName>
    </submittedName>
</protein>
<keyword evidence="3" id="KW-1185">Reference proteome</keyword>
<dbReference type="Proteomes" id="UP001152747">
    <property type="component" value="Unassembled WGS sequence"/>
</dbReference>
<name>A0A9P1N637_9PELO</name>
<accession>A0A9P1N637</accession>
<reference evidence="2" key="1">
    <citation type="submission" date="2022-11" db="EMBL/GenBank/DDBJ databases">
        <authorList>
            <person name="Kikuchi T."/>
        </authorList>
    </citation>
    <scope>NUCLEOTIDE SEQUENCE</scope>
    <source>
        <strain evidence="2">PS1010</strain>
    </source>
</reference>
<sequence length="681" mass="76720">MGEEPVELVVPDFEDENEKLRKQKTIIIEGFRHPGGWMTNPQVQRLLNRCERFNSTFSRAPETSEKHIKTGRLEVELSTVEIARDSYVILQNLVVDGNKAIVTVDPVFFEAASVVPTSSYFTPSEDAVTRSCTIYALNLPKSTAQHYLECIVGADVIKYHRILPLPNHEGLVQAEVLVIDEETAKSLPADVEDFQIDDGEHNAVMKLLSTDEYIALVKSETAAKPFLMSGNNGKESNHQPDDLDLENGEIEEKLEDEPEDEKIGEENAGLAPEIEEDQVLERLLKHIEDERINFAEMNEKEELYALADVVSESYGGLPDSLLKPVLLSALQQYLNKTEMHWMREHIEGLIKLWKVEIMSEQLFDRPSIVRMETIDYKPPIIEESNRRSKKKGAEKRAKAAQSLMGVGAFLQQNRSKLIVEEGELELEEDLDGNVLLGGEALSFESWAQKTKTKASGVVRANDDGTVKIGNGGLTKKQLRQQRAVEGMSQDDYKKWRKEKQHARRADIKVRIMKRGGMIEGNLEEDQEEDQEGEAEVSQPPPQKKVKDLDEGEIDSEEERKNEKKKKKRKAESGSSSSDSSNSSSSSSSSGEDEAGTSDARQRRRNRRRKDRKAPRNVKMQPKISPIFKEMFENRKAIIASMSPAHKVAVANVLNQIRQSNAPISHDQATQMMNAMFNGGLK</sequence>
<dbReference type="OrthoDB" id="5869979at2759"/>
<feature type="region of interest" description="Disordered" evidence="1">
    <location>
        <begin position="468"/>
        <end position="617"/>
    </location>
</feature>
<proteinExistence type="predicted"/>
<dbReference type="EMBL" id="CANHGI010000004">
    <property type="protein sequence ID" value="CAI5449396.1"/>
    <property type="molecule type" value="Genomic_DNA"/>
</dbReference>
<organism evidence="2 3">
    <name type="scientific">Caenorhabditis angaria</name>
    <dbReference type="NCBI Taxonomy" id="860376"/>
    <lineage>
        <taxon>Eukaryota</taxon>
        <taxon>Metazoa</taxon>
        <taxon>Ecdysozoa</taxon>
        <taxon>Nematoda</taxon>
        <taxon>Chromadorea</taxon>
        <taxon>Rhabditida</taxon>
        <taxon>Rhabditina</taxon>
        <taxon>Rhabditomorpha</taxon>
        <taxon>Rhabditoidea</taxon>
        <taxon>Rhabditidae</taxon>
        <taxon>Peloderinae</taxon>
        <taxon>Caenorhabditis</taxon>
    </lineage>
</organism>
<comment type="caution">
    <text evidence="2">The sequence shown here is derived from an EMBL/GenBank/DDBJ whole genome shotgun (WGS) entry which is preliminary data.</text>
</comment>
<evidence type="ECO:0000313" key="2">
    <source>
        <dbReference type="EMBL" id="CAI5449396.1"/>
    </source>
</evidence>
<dbReference type="AlphaFoldDB" id="A0A9P1N637"/>